<keyword evidence="2" id="KW-0812">Transmembrane</keyword>
<reference evidence="3 4" key="1">
    <citation type="submission" date="2022-10" db="EMBL/GenBank/DDBJ databases">
        <title>Roseococcus glaciei nov., sp. nov., isolated from glacier.</title>
        <authorList>
            <person name="Liu Q."/>
            <person name="Xin Y.-H."/>
        </authorList>
    </citation>
    <scope>NUCLEOTIDE SEQUENCE [LARGE SCALE GENOMIC DNA]</scope>
    <source>
        <strain evidence="3 4">MDT2-1-1</strain>
    </source>
</reference>
<evidence type="ECO:0000256" key="2">
    <source>
        <dbReference type="SAM" id="Phobius"/>
    </source>
</evidence>
<dbReference type="Gene3D" id="2.60.450.10">
    <property type="entry name" value="Lipopolysaccharide (LPS) transport protein A like domain"/>
    <property type="match status" value="1"/>
</dbReference>
<feature type="region of interest" description="Disordered" evidence="1">
    <location>
        <begin position="1"/>
        <end position="38"/>
    </location>
</feature>
<feature type="transmembrane region" description="Helical" evidence="2">
    <location>
        <begin position="50"/>
        <end position="70"/>
    </location>
</feature>
<dbReference type="RefSeq" id="WP_301588090.1">
    <property type="nucleotide sequence ID" value="NZ_JAPFQI010000001.1"/>
</dbReference>
<keyword evidence="2" id="KW-1133">Transmembrane helix</keyword>
<dbReference type="Proteomes" id="UP001526430">
    <property type="component" value="Unassembled WGS sequence"/>
</dbReference>
<protein>
    <submittedName>
        <fullName evidence="3">LPS export ABC transporter periplasmic protein LptC</fullName>
    </submittedName>
</protein>
<dbReference type="InterPro" id="IPR026265">
    <property type="entry name" value="LptC"/>
</dbReference>
<evidence type="ECO:0000256" key="1">
    <source>
        <dbReference type="SAM" id="MobiDB-lite"/>
    </source>
</evidence>
<evidence type="ECO:0000313" key="3">
    <source>
        <dbReference type="EMBL" id="MCW8084479.1"/>
    </source>
</evidence>
<gene>
    <name evidence="3" type="primary">lptC</name>
    <name evidence="3" type="ORF">OF850_02460</name>
</gene>
<accession>A0ABT3NQP6</accession>
<sequence length="233" mass="25618">MSNPPASDAPARAGGAPAAVLPASRAVPVPSRPRRTPSAGQIARRQRFVWLVKLVLPALIMALLGLLFLWPEFEGREGRLSFRRGPSMTPEALQVVAPRYQGIDEINRPYTVTAQTARQPGQDQILLLDSPQADILLNDGAWVYLESREGRYDRPRQALDLWGDVRLFHDGGTMFRTEAAVLQVDTGHASGNRPTQAQGPFGTIESEGFEMRDRGAVMIFTGRAHAVLEGRQQ</sequence>
<dbReference type="NCBIfam" id="TIGR04409">
    <property type="entry name" value="LptC_YrbK"/>
    <property type="match status" value="1"/>
</dbReference>
<dbReference type="EMBL" id="JAPFQI010000001">
    <property type="protein sequence ID" value="MCW8084479.1"/>
    <property type="molecule type" value="Genomic_DNA"/>
</dbReference>
<dbReference type="Pfam" id="PF06835">
    <property type="entry name" value="LptC"/>
    <property type="match status" value="1"/>
</dbReference>
<keyword evidence="2" id="KW-0472">Membrane</keyword>
<proteinExistence type="predicted"/>
<dbReference type="InterPro" id="IPR010664">
    <property type="entry name" value="LipoPS_assembly_LptC-rel"/>
</dbReference>
<comment type="caution">
    <text evidence="3">The sequence shown here is derived from an EMBL/GenBank/DDBJ whole genome shotgun (WGS) entry which is preliminary data.</text>
</comment>
<evidence type="ECO:0000313" key="4">
    <source>
        <dbReference type="Proteomes" id="UP001526430"/>
    </source>
</evidence>
<name>A0ABT3NQP6_9PROT</name>
<keyword evidence="4" id="KW-1185">Reference proteome</keyword>
<feature type="compositionally biased region" description="Low complexity" evidence="1">
    <location>
        <begin position="1"/>
        <end position="29"/>
    </location>
</feature>
<organism evidence="3 4">
    <name type="scientific">Sabulicella glaciei</name>
    <dbReference type="NCBI Taxonomy" id="2984948"/>
    <lineage>
        <taxon>Bacteria</taxon>
        <taxon>Pseudomonadati</taxon>
        <taxon>Pseudomonadota</taxon>
        <taxon>Alphaproteobacteria</taxon>
        <taxon>Acetobacterales</taxon>
        <taxon>Acetobacteraceae</taxon>
        <taxon>Sabulicella</taxon>
    </lineage>
</organism>